<dbReference type="Proteomes" id="UP001153076">
    <property type="component" value="Unassembled WGS sequence"/>
</dbReference>
<reference evidence="2" key="1">
    <citation type="submission" date="2022-04" db="EMBL/GenBank/DDBJ databases">
        <title>Carnegiea gigantea Genome sequencing and assembly v2.</title>
        <authorList>
            <person name="Copetti D."/>
            <person name="Sanderson M.J."/>
            <person name="Burquez A."/>
            <person name="Wojciechowski M.F."/>
        </authorList>
    </citation>
    <scope>NUCLEOTIDE SEQUENCE</scope>
    <source>
        <strain evidence="2">SGP5-SGP5p</strain>
        <tissue evidence="2">Aerial part</tissue>
    </source>
</reference>
<feature type="region of interest" description="Disordered" evidence="1">
    <location>
        <begin position="1"/>
        <end position="23"/>
    </location>
</feature>
<protein>
    <submittedName>
        <fullName evidence="2">Uncharacterized protein</fullName>
    </submittedName>
</protein>
<dbReference type="AlphaFoldDB" id="A0A9Q1QLJ0"/>
<gene>
    <name evidence="2" type="ORF">Cgig2_012355</name>
</gene>
<dbReference type="EMBL" id="JAKOGI010000062">
    <property type="protein sequence ID" value="KAJ8446011.1"/>
    <property type="molecule type" value="Genomic_DNA"/>
</dbReference>
<accession>A0A9Q1QLJ0</accession>
<keyword evidence="3" id="KW-1185">Reference proteome</keyword>
<evidence type="ECO:0000313" key="2">
    <source>
        <dbReference type="EMBL" id="KAJ8446011.1"/>
    </source>
</evidence>
<proteinExistence type="predicted"/>
<name>A0A9Q1QLJ0_9CARY</name>
<evidence type="ECO:0000313" key="3">
    <source>
        <dbReference type="Proteomes" id="UP001153076"/>
    </source>
</evidence>
<evidence type="ECO:0000256" key="1">
    <source>
        <dbReference type="SAM" id="MobiDB-lite"/>
    </source>
</evidence>
<comment type="caution">
    <text evidence="2">The sequence shown here is derived from an EMBL/GenBank/DDBJ whole genome shotgun (WGS) entry which is preliminary data.</text>
</comment>
<sequence>MTAEQEQVDEKEHHNKGVEDKGKAEDQIGIQRLSVGCFHQALFQGGRAATDWIITNIRRLAEVITELEELIPGARTPLKRVRKVVAKSVSDALIKDTPNRSKSKTPILSQDSFELEGFLKQIDVIEKHFAGSRDKVHDFSQFAIPSFSLGVSQEKKGPLSEGIFVVDSQPNSLAAAVQVINCDVKDVIQDVQTTTNTNKGKAILVKVSKRRRMRSAQSSIT</sequence>
<feature type="compositionally biased region" description="Basic and acidic residues" evidence="1">
    <location>
        <begin position="8"/>
        <end position="23"/>
    </location>
</feature>
<organism evidence="2 3">
    <name type="scientific">Carnegiea gigantea</name>
    <dbReference type="NCBI Taxonomy" id="171969"/>
    <lineage>
        <taxon>Eukaryota</taxon>
        <taxon>Viridiplantae</taxon>
        <taxon>Streptophyta</taxon>
        <taxon>Embryophyta</taxon>
        <taxon>Tracheophyta</taxon>
        <taxon>Spermatophyta</taxon>
        <taxon>Magnoliopsida</taxon>
        <taxon>eudicotyledons</taxon>
        <taxon>Gunneridae</taxon>
        <taxon>Pentapetalae</taxon>
        <taxon>Caryophyllales</taxon>
        <taxon>Cactineae</taxon>
        <taxon>Cactaceae</taxon>
        <taxon>Cactoideae</taxon>
        <taxon>Echinocereeae</taxon>
        <taxon>Carnegiea</taxon>
    </lineage>
</organism>